<protein>
    <submittedName>
        <fullName evidence="2">Uncharacterized protein</fullName>
    </submittedName>
</protein>
<dbReference type="RefSeq" id="WP_146174372.1">
    <property type="nucleotide sequence ID" value="NZ_CP013102.1"/>
</dbReference>
<comment type="caution">
    <text evidence="2">The sequence shown here is derived from an EMBL/GenBank/DDBJ whole genome shotgun (WGS) entry which is preliminary data.</text>
</comment>
<proteinExistence type="predicted"/>
<gene>
    <name evidence="2" type="ORF">VOI32_22280</name>
</gene>
<evidence type="ECO:0000256" key="1">
    <source>
        <dbReference type="SAM" id="MobiDB-lite"/>
    </source>
</evidence>
<evidence type="ECO:0000313" key="2">
    <source>
        <dbReference type="EMBL" id="MEO1756656.1"/>
    </source>
</evidence>
<name>A0ABV0E252_9BURK</name>
<sequence length="166" mass="18019">MEKMLDCASGLEHEAPIGSVTRALRNLLEKQSRKASGAARSPTKQKIERICSVAVQLTNKSRRNQRAITDSYTRFGCNCLSNRLPLFYRADSQNVTVGREMRLERRARLADGVCVTARGVIPAARGAVCPFGRTLRRVSSGVAPLPFSGQPPGSARHAAMSDSSGF</sequence>
<feature type="region of interest" description="Disordered" evidence="1">
    <location>
        <begin position="146"/>
        <end position="166"/>
    </location>
</feature>
<evidence type="ECO:0000313" key="3">
    <source>
        <dbReference type="Proteomes" id="UP001462961"/>
    </source>
</evidence>
<dbReference type="EMBL" id="JAYLVJ010000028">
    <property type="protein sequence ID" value="MEO1756656.1"/>
    <property type="molecule type" value="Genomic_DNA"/>
</dbReference>
<dbReference type="Proteomes" id="UP001462961">
    <property type="component" value="Unassembled WGS sequence"/>
</dbReference>
<reference evidence="2 3" key="1">
    <citation type="submission" date="2024-01" db="EMBL/GenBank/DDBJ databases">
        <title>The diversity of rhizobia nodulating Mimosa spp. in eleven states of Brazil covering several biomes is determined by host plant, location, and edaphic factors.</title>
        <authorList>
            <person name="Rouws L."/>
            <person name="Barauna A."/>
            <person name="Beukes C."/>
            <person name="De Faria S.M."/>
            <person name="Gross E."/>
            <person name="Dos Reis Junior F.B."/>
            <person name="Simon M."/>
            <person name="Maluk M."/>
            <person name="Odee D.W."/>
            <person name="Kenicer G."/>
            <person name="Young J.P.W."/>
            <person name="Reis V.M."/>
            <person name="Zilli J."/>
            <person name="James E.K."/>
        </authorList>
    </citation>
    <scope>NUCLEOTIDE SEQUENCE [LARGE SCALE GENOMIC DNA]</scope>
    <source>
        <strain evidence="2 3">JHI1651</strain>
    </source>
</reference>
<keyword evidence="3" id="KW-1185">Reference proteome</keyword>
<organism evidence="2 3">
    <name type="scientific">Paraburkholderia caribensis</name>
    <dbReference type="NCBI Taxonomy" id="75105"/>
    <lineage>
        <taxon>Bacteria</taxon>
        <taxon>Pseudomonadati</taxon>
        <taxon>Pseudomonadota</taxon>
        <taxon>Betaproteobacteria</taxon>
        <taxon>Burkholderiales</taxon>
        <taxon>Burkholderiaceae</taxon>
        <taxon>Paraburkholderia</taxon>
    </lineage>
</organism>
<accession>A0ABV0E252</accession>